<evidence type="ECO:0008006" key="3">
    <source>
        <dbReference type="Google" id="ProtNLM"/>
    </source>
</evidence>
<protein>
    <recommendedName>
        <fullName evidence="3">Bacteriophage abortive infection AbiH</fullName>
    </recommendedName>
</protein>
<accession>A0A174PS06</accession>
<evidence type="ECO:0000313" key="2">
    <source>
        <dbReference type="Proteomes" id="UP000095485"/>
    </source>
</evidence>
<dbReference type="GeneID" id="96228855"/>
<dbReference type="AlphaFoldDB" id="A0A174PS06"/>
<sequence length="369" mass="43897">MFGKYDKKTFNEIKSQHNIMVLVGNGFDIALLNKYKTGKMKGKTSSYSDFYEYIKYYNLCDEKNILFKKMTEQMSYDSNWSDFELIINALVLEGKIQQNKIEKSIDEFQNCFTRFLNDLVDADLLLKINSDVQEKKLATQSLGHFLNDLESSCDIEFPSKTNYYDLYNFVFFNFNYTALLDNYLYLDKTQFDPHYWKNADRNFQFYPECGGSSGKNPTNWSSYLLTDIIHPHGIQEIPRSILFGIDMDVYDKGRSKEKRFVKSYWAQYDIKYQSYFDEAELFIIFGMSLSITDGWWLDQIFDTILSENAELIIYKYKAEKEEDVKNIFIQSCIRHRDSRKEDIELVKRRIYVVSFEHNNTYFLGLEKKE</sequence>
<gene>
    <name evidence="1" type="ORF">ERS852526_01560</name>
</gene>
<evidence type="ECO:0000313" key="1">
    <source>
        <dbReference type="EMBL" id="CUP61580.1"/>
    </source>
</evidence>
<dbReference type="OrthoDB" id="9810135at2"/>
<name>A0A174PS06_9FIRM</name>
<dbReference type="EMBL" id="CZAY01000010">
    <property type="protein sequence ID" value="CUP61580.1"/>
    <property type="molecule type" value="Genomic_DNA"/>
</dbReference>
<dbReference type="Proteomes" id="UP000095485">
    <property type="component" value="Unassembled WGS sequence"/>
</dbReference>
<dbReference type="RefSeq" id="WP_055282958.1">
    <property type="nucleotide sequence ID" value="NZ_CZAY01000010.1"/>
</dbReference>
<proteinExistence type="predicted"/>
<dbReference type="Pfam" id="PF14253">
    <property type="entry name" value="AbiH"/>
    <property type="match status" value="1"/>
</dbReference>
<organism evidence="1 2">
    <name type="scientific">Dorea longicatena</name>
    <dbReference type="NCBI Taxonomy" id="88431"/>
    <lineage>
        <taxon>Bacteria</taxon>
        <taxon>Bacillati</taxon>
        <taxon>Bacillota</taxon>
        <taxon>Clostridia</taxon>
        <taxon>Lachnospirales</taxon>
        <taxon>Lachnospiraceae</taxon>
        <taxon>Dorea</taxon>
    </lineage>
</organism>
<reference evidence="1 2" key="1">
    <citation type="submission" date="2015-09" db="EMBL/GenBank/DDBJ databases">
        <authorList>
            <consortium name="Pathogen Informatics"/>
        </authorList>
    </citation>
    <scope>NUCLEOTIDE SEQUENCE [LARGE SCALE GENOMIC DNA]</scope>
    <source>
        <strain evidence="1 2">2789STDY5834914</strain>
    </source>
</reference>
<dbReference type="InterPro" id="IPR025935">
    <property type="entry name" value="AbiH"/>
</dbReference>